<dbReference type="InterPro" id="IPR056729">
    <property type="entry name" value="GMPPB_C"/>
</dbReference>
<name>A0A401TQF4_CHIPU</name>
<dbReference type="OrthoDB" id="285674at2759"/>
<dbReference type="Gene3D" id="2.160.10.10">
    <property type="entry name" value="Hexapeptide repeat proteins"/>
    <property type="match status" value="1"/>
</dbReference>
<keyword evidence="3" id="KW-1185">Reference proteome</keyword>
<comment type="caution">
    <text evidence="2">The sequence shown here is derived from an EMBL/GenBank/DDBJ whole genome shotgun (WGS) entry which is preliminary data.</text>
</comment>
<sequence length="62" mass="6630">NVYIHPTATIDPTAVLGPNVTISTGVTIGAGVRIRESIILHGASLQVTQNFCCFKSQIRFTT</sequence>
<dbReference type="STRING" id="137246.A0A401TQF4"/>
<reference evidence="2 3" key="1">
    <citation type="journal article" date="2018" name="Nat. Ecol. Evol.">
        <title>Shark genomes provide insights into elasmobranch evolution and the origin of vertebrates.</title>
        <authorList>
            <person name="Hara Y"/>
            <person name="Yamaguchi K"/>
            <person name="Onimaru K"/>
            <person name="Kadota M"/>
            <person name="Koyanagi M"/>
            <person name="Keeley SD"/>
            <person name="Tatsumi K"/>
            <person name="Tanaka K"/>
            <person name="Motone F"/>
            <person name="Kageyama Y"/>
            <person name="Nozu R"/>
            <person name="Adachi N"/>
            <person name="Nishimura O"/>
            <person name="Nakagawa R"/>
            <person name="Tanegashima C"/>
            <person name="Kiyatake I"/>
            <person name="Matsumoto R"/>
            <person name="Murakumo K"/>
            <person name="Nishida K"/>
            <person name="Terakita A"/>
            <person name="Kuratani S"/>
            <person name="Sato K"/>
            <person name="Hyodo S Kuraku.S."/>
        </authorList>
    </citation>
    <scope>NUCLEOTIDE SEQUENCE [LARGE SCALE GENOMIC DNA]</scope>
</reference>
<feature type="domain" description="Mannose-1-phosphate guanyltransferase C-terminal" evidence="1">
    <location>
        <begin position="1"/>
        <end position="46"/>
    </location>
</feature>
<protein>
    <recommendedName>
        <fullName evidence="1">Mannose-1-phosphate guanyltransferase C-terminal domain-containing protein</fullName>
    </recommendedName>
</protein>
<gene>
    <name evidence="2" type="ORF">chiPu_0028893</name>
</gene>
<evidence type="ECO:0000313" key="2">
    <source>
        <dbReference type="EMBL" id="GCC44853.1"/>
    </source>
</evidence>
<dbReference type="AlphaFoldDB" id="A0A401TQF4"/>
<accession>A0A401TQF4</accession>
<dbReference type="SUPFAM" id="SSF51161">
    <property type="entry name" value="Trimeric LpxA-like enzymes"/>
    <property type="match status" value="1"/>
</dbReference>
<feature type="non-terminal residue" evidence="2">
    <location>
        <position position="1"/>
    </location>
</feature>
<dbReference type="EMBL" id="BEZZ01142851">
    <property type="protein sequence ID" value="GCC44853.1"/>
    <property type="molecule type" value="Genomic_DNA"/>
</dbReference>
<organism evidence="2 3">
    <name type="scientific">Chiloscyllium punctatum</name>
    <name type="common">Brownbanded bambooshark</name>
    <name type="synonym">Hemiscyllium punctatum</name>
    <dbReference type="NCBI Taxonomy" id="137246"/>
    <lineage>
        <taxon>Eukaryota</taxon>
        <taxon>Metazoa</taxon>
        <taxon>Chordata</taxon>
        <taxon>Craniata</taxon>
        <taxon>Vertebrata</taxon>
        <taxon>Chondrichthyes</taxon>
        <taxon>Elasmobranchii</taxon>
        <taxon>Galeomorphii</taxon>
        <taxon>Galeoidea</taxon>
        <taxon>Orectolobiformes</taxon>
        <taxon>Hemiscylliidae</taxon>
        <taxon>Chiloscyllium</taxon>
    </lineage>
</organism>
<dbReference type="PANTHER" id="PTHR22572">
    <property type="entry name" value="SUGAR-1-PHOSPHATE GUANYL TRANSFERASE"/>
    <property type="match status" value="1"/>
</dbReference>
<proteinExistence type="predicted"/>
<dbReference type="InterPro" id="IPR050486">
    <property type="entry name" value="Mannose-1P_guanyltransferase"/>
</dbReference>
<dbReference type="Pfam" id="PF25087">
    <property type="entry name" value="GMPPB_C"/>
    <property type="match status" value="1"/>
</dbReference>
<evidence type="ECO:0000313" key="3">
    <source>
        <dbReference type="Proteomes" id="UP000287033"/>
    </source>
</evidence>
<dbReference type="InterPro" id="IPR011004">
    <property type="entry name" value="Trimer_LpxA-like_sf"/>
</dbReference>
<evidence type="ECO:0000259" key="1">
    <source>
        <dbReference type="Pfam" id="PF25087"/>
    </source>
</evidence>
<dbReference type="Proteomes" id="UP000287033">
    <property type="component" value="Unassembled WGS sequence"/>
</dbReference>